<gene>
    <name evidence="1" type="ORF">BO83DRAFT_39500</name>
</gene>
<dbReference type="Proteomes" id="UP000246171">
    <property type="component" value="Unassembled WGS sequence"/>
</dbReference>
<proteinExistence type="predicted"/>
<dbReference type="EMBL" id="MSFU01000013">
    <property type="protein sequence ID" value="PWY72755.1"/>
    <property type="molecule type" value="Genomic_DNA"/>
</dbReference>
<dbReference type="AlphaFoldDB" id="A0A317VFQ6"/>
<dbReference type="GeneID" id="37055010"/>
<evidence type="ECO:0000313" key="1">
    <source>
        <dbReference type="EMBL" id="PWY72755.1"/>
    </source>
</evidence>
<sequence length="77" mass="8882">MRDDRQSICTVATKISGELYEKVYETRLEVCKTPFQGAVLHYTVQLKWVRLVFRPVKIAEGISWAFEVSHGLVGFHL</sequence>
<evidence type="ECO:0000313" key="2">
    <source>
        <dbReference type="Proteomes" id="UP000246171"/>
    </source>
</evidence>
<organism evidence="1 2">
    <name type="scientific">Aspergillus eucalypticola (strain CBS 122712 / IBT 29274)</name>
    <dbReference type="NCBI Taxonomy" id="1448314"/>
    <lineage>
        <taxon>Eukaryota</taxon>
        <taxon>Fungi</taxon>
        <taxon>Dikarya</taxon>
        <taxon>Ascomycota</taxon>
        <taxon>Pezizomycotina</taxon>
        <taxon>Eurotiomycetes</taxon>
        <taxon>Eurotiomycetidae</taxon>
        <taxon>Eurotiales</taxon>
        <taxon>Aspergillaceae</taxon>
        <taxon>Aspergillus</taxon>
        <taxon>Aspergillus subgen. Circumdati</taxon>
    </lineage>
</organism>
<comment type="caution">
    <text evidence="1">The sequence shown here is derived from an EMBL/GenBank/DDBJ whole genome shotgun (WGS) entry which is preliminary data.</text>
</comment>
<protein>
    <submittedName>
        <fullName evidence="1">Uncharacterized protein</fullName>
    </submittedName>
</protein>
<dbReference type="VEuPathDB" id="FungiDB:BO83DRAFT_39500"/>
<reference evidence="1" key="1">
    <citation type="submission" date="2016-12" db="EMBL/GenBank/DDBJ databases">
        <title>The genomes of Aspergillus section Nigri reveals drivers in fungal speciation.</title>
        <authorList>
            <consortium name="DOE Joint Genome Institute"/>
            <person name="Vesth T.C."/>
            <person name="Nybo J."/>
            <person name="Theobald S."/>
            <person name="Brandl J."/>
            <person name="Frisvad J.C."/>
            <person name="Nielsen K.F."/>
            <person name="Lyhne E.K."/>
            <person name="Kogle M.E."/>
            <person name="Kuo A."/>
            <person name="Riley R."/>
            <person name="Clum A."/>
            <person name="Nolan M."/>
            <person name="Lipzen A."/>
            <person name="Salamov A."/>
            <person name="Henrissat B."/>
            <person name="Wiebenga A."/>
            <person name="De vries R.P."/>
            <person name="Grigoriev I.V."/>
            <person name="Mortensen U.H."/>
            <person name="Andersen M.R."/>
            <person name="Baker S.E."/>
        </authorList>
    </citation>
    <scope>NUCLEOTIDE SEQUENCE</scope>
    <source>
        <strain evidence="1">CBS 122712</strain>
    </source>
</reference>
<keyword evidence="2" id="KW-1185">Reference proteome</keyword>
<dbReference type="RefSeq" id="XP_025387908.1">
    <property type="nucleotide sequence ID" value="XM_025533048.1"/>
</dbReference>
<name>A0A317VFQ6_ASPEC</name>
<accession>A0A317VFQ6</accession>